<comment type="caution">
    <text evidence="1">The sequence shown here is derived from an EMBL/GenBank/DDBJ whole genome shotgun (WGS) entry which is preliminary data.</text>
</comment>
<dbReference type="Proteomes" id="UP001345013">
    <property type="component" value="Unassembled WGS sequence"/>
</dbReference>
<name>A0ABR0K853_9EURO</name>
<accession>A0ABR0K853</accession>
<sequence>MPGFRFNPLSTAFVPGAEWHPPSSHCGGKRHAKITDLPPELSAAILRYVGQGADFRNDEIAFPQARPDINRAIEAVPGWDKVASGIQFEDQLGWVRYEPRYRMFCYERLKRWAGTTGWLPGPSPQAVGTIGQRVSH</sequence>
<dbReference type="EMBL" id="JAVRRG010000069">
    <property type="protein sequence ID" value="KAK5091794.1"/>
    <property type="molecule type" value="Genomic_DNA"/>
</dbReference>
<proteinExistence type="predicted"/>
<organism evidence="1 2">
    <name type="scientific">Lithohypha guttulata</name>
    <dbReference type="NCBI Taxonomy" id="1690604"/>
    <lineage>
        <taxon>Eukaryota</taxon>
        <taxon>Fungi</taxon>
        <taxon>Dikarya</taxon>
        <taxon>Ascomycota</taxon>
        <taxon>Pezizomycotina</taxon>
        <taxon>Eurotiomycetes</taxon>
        <taxon>Chaetothyriomycetidae</taxon>
        <taxon>Chaetothyriales</taxon>
        <taxon>Trichomeriaceae</taxon>
        <taxon>Lithohypha</taxon>
    </lineage>
</organism>
<evidence type="ECO:0000313" key="2">
    <source>
        <dbReference type="Proteomes" id="UP001345013"/>
    </source>
</evidence>
<keyword evidence="2" id="KW-1185">Reference proteome</keyword>
<protein>
    <submittedName>
        <fullName evidence="1">Uncharacterized protein</fullName>
    </submittedName>
</protein>
<gene>
    <name evidence="1" type="ORF">LTR24_005793</name>
</gene>
<evidence type="ECO:0000313" key="1">
    <source>
        <dbReference type="EMBL" id="KAK5091794.1"/>
    </source>
</evidence>
<reference evidence="1 2" key="1">
    <citation type="submission" date="2023-08" db="EMBL/GenBank/DDBJ databases">
        <title>Black Yeasts Isolated from many extreme environments.</title>
        <authorList>
            <person name="Coleine C."/>
            <person name="Stajich J.E."/>
            <person name="Selbmann L."/>
        </authorList>
    </citation>
    <scope>NUCLEOTIDE SEQUENCE [LARGE SCALE GENOMIC DNA]</scope>
    <source>
        <strain evidence="1 2">CCFEE 5885</strain>
    </source>
</reference>